<organism evidence="1">
    <name type="scientific">Nothobranchius korthausae</name>
    <dbReference type="NCBI Taxonomy" id="1143690"/>
    <lineage>
        <taxon>Eukaryota</taxon>
        <taxon>Metazoa</taxon>
        <taxon>Chordata</taxon>
        <taxon>Craniata</taxon>
        <taxon>Vertebrata</taxon>
        <taxon>Euteleostomi</taxon>
        <taxon>Actinopterygii</taxon>
        <taxon>Neopterygii</taxon>
        <taxon>Teleostei</taxon>
        <taxon>Neoteleostei</taxon>
        <taxon>Acanthomorphata</taxon>
        <taxon>Ovalentaria</taxon>
        <taxon>Atherinomorphae</taxon>
        <taxon>Cyprinodontiformes</taxon>
        <taxon>Nothobranchiidae</taxon>
        <taxon>Nothobranchius</taxon>
    </lineage>
</organism>
<sequence>VQKLHKRKSDGKCDVCNLKKELDPGNFTVNSDEMDEE</sequence>
<dbReference type="AlphaFoldDB" id="A0A1A8FTV0"/>
<name>A0A1A8FTV0_9TELE</name>
<protein>
    <submittedName>
        <fullName evidence="1">Uncharacterized protein</fullName>
    </submittedName>
</protein>
<proteinExistence type="predicted"/>
<feature type="non-terminal residue" evidence="1">
    <location>
        <position position="1"/>
    </location>
</feature>
<gene>
    <name evidence="1" type="primary">Nfu_g_1_009292</name>
</gene>
<accession>A0A1A8FTV0</accession>
<reference evidence="1" key="2">
    <citation type="submission" date="2016-06" db="EMBL/GenBank/DDBJ databases">
        <title>The genome of a short-lived fish provides insights into sex chromosome evolution and the genetic control of aging.</title>
        <authorList>
            <person name="Reichwald K."/>
            <person name="Felder M."/>
            <person name="Petzold A."/>
            <person name="Koch P."/>
            <person name="Groth M."/>
            <person name="Platzer M."/>
        </authorList>
    </citation>
    <scope>NUCLEOTIDE SEQUENCE</scope>
    <source>
        <tissue evidence="1">Brain</tissue>
    </source>
</reference>
<reference evidence="1" key="1">
    <citation type="submission" date="2016-05" db="EMBL/GenBank/DDBJ databases">
        <authorList>
            <person name="Lavstsen T."/>
            <person name="Jespersen J.S."/>
        </authorList>
    </citation>
    <scope>NUCLEOTIDE SEQUENCE</scope>
    <source>
        <tissue evidence="1">Brain</tissue>
    </source>
</reference>
<dbReference type="EMBL" id="HAEB01015669">
    <property type="protein sequence ID" value="SBQ62196.1"/>
    <property type="molecule type" value="Transcribed_RNA"/>
</dbReference>
<evidence type="ECO:0000313" key="1">
    <source>
        <dbReference type="EMBL" id="SBQ62196.1"/>
    </source>
</evidence>